<organism evidence="12 13">
    <name type="scientific">Aspergillus nomiae NRRL (strain ATCC 15546 / NRRL 13137 / CBS 260.88 / M93)</name>
    <dbReference type="NCBI Taxonomy" id="1509407"/>
    <lineage>
        <taxon>Eukaryota</taxon>
        <taxon>Fungi</taxon>
        <taxon>Dikarya</taxon>
        <taxon>Ascomycota</taxon>
        <taxon>Pezizomycotina</taxon>
        <taxon>Eurotiomycetes</taxon>
        <taxon>Eurotiomycetidae</taxon>
        <taxon>Eurotiales</taxon>
        <taxon>Aspergillaceae</taxon>
        <taxon>Aspergillus</taxon>
        <taxon>Aspergillus subgen. Circumdati</taxon>
    </lineage>
</organism>
<sequence>MGVDQLEPGKQHTRYDHPPMNPGLATPLYVLGGFFVISFLGRSMIRLRHHRRLREVLREDKQERFARNGALSAFFNRHVFYAPLWSIRHSREFRFLGRIHMGIIPLRLEAVLLLAYFVLNIVFFFVLSNWWSGYQETMYQIKYAAGHLCVMNLPALVLTAARNNPLIPMLGLQFDTFNLMHRWIGRLIIGEAVVHMACVVAGKAKEMSMSEVTHLLWNTPFFIEGLVAFIAFMVILFQSASPIRHAFYEFFLHFHIMLAITSFVGLWYHLRGLALQRVLLVTLILWGLDPGAVMDLQAGQYMYLYMPSLGLWTSHPFSIAWTDDRASLTEKRGSNESLSILLGGPQREIMSFLIKRRDGFTNKLLAKVNKSMEGKFTASALVEGPFGGLHSLSSYGTILLIAGGIGITHPMSYLHEIMSRFSQKSTAVRKVSLIWVIRSIDHLEWIQPWMTSLLNHPALQVPSEQKGHTYFQFPEFSLSIQIYLTLSESTDEYSLDESPWTNSAPPSVPISVVFGKPSFDQILEDEKKQQIGAMAVSVCGPGGMGDDVRKCVRDNQGTQTIDLYEASFCW</sequence>
<keyword evidence="7" id="KW-0560">Oxidoreductase</keyword>
<evidence type="ECO:0000256" key="10">
    <source>
        <dbReference type="SAM" id="Phobius"/>
    </source>
</evidence>
<accession>A0A0L1IUJ4</accession>
<dbReference type="PANTHER" id="PTHR32361:SF27">
    <property type="entry name" value="FAD-BINDING FR-TYPE DOMAIN-CONTAINING PROTEIN-RELATED"/>
    <property type="match status" value="1"/>
</dbReference>
<evidence type="ECO:0000256" key="2">
    <source>
        <dbReference type="ARBA" id="ARBA00006278"/>
    </source>
</evidence>
<protein>
    <submittedName>
        <fullName evidence="12">Ferric-chelate reductase</fullName>
    </submittedName>
</protein>
<comment type="caution">
    <text evidence="12">The sequence shown here is derived from an EMBL/GenBank/DDBJ whole genome shotgun (WGS) entry which is preliminary data.</text>
</comment>
<dbReference type="InterPro" id="IPR017927">
    <property type="entry name" value="FAD-bd_FR_type"/>
</dbReference>
<dbReference type="GO" id="GO:0005886">
    <property type="term" value="C:plasma membrane"/>
    <property type="evidence" value="ECO:0007669"/>
    <property type="project" value="TreeGrafter"/>
</dbReference>
<evidence type="ECO:0000259" key="11">
    <source>
        <dbReference type="PROSITE" id="PS51384"/>
    </source>
</evidence>
<dbReference type="EMBL" id="JNOM01000311">
    <property type="protein sequence ID" value="KNG82843.1"/>
    <property type="molecule type" value="Genomic_DNA"/>
</dbReference>
<comment type="similarity">
    <text evidence="2">Belongs to the ferric reductase (FRE) family.</text>
</comment>
<dbReference type="InterPro" id="IPR039261">
    <property type="entry name" value="FNR_nucleotide-bd"/>
</dbReference>
<feature type="transmembrane region" description="Helical" evidence="10">
    <location>
        <begin position="110"/>
        <end position="131"/>
    </location>
</feature>
<dbReference type="Gene3D" id="3.40.50.80">
    <property type="entry name" value="Nucleotide-binding domain of ferredoxin-NADP reductase (FNR) module"/>
    <property type="match status" value="1"/>
</dbReference>
<keyword evidence="8" id="KW-0406">Ion transport</keyword>
<dbReference type="SUPFAM" id="SSF52343">
    <property type="entry name" value="Ferredoxin reductase-like, C-terminal NADP-linked domain"/>
    <property type="match status" value="1"/>
</dbReference>
<comment type="subcellular location">
    <subcellularLocation>
        <location evidence="1">Membrane</location>
        <topology evidence="1">Multi-pass membrane protein</topology>
    </subcellularLocation>
</comment>
<dbReference type="RefSeq" id="XP_015403766.1">
    <property type="nucleotide sequence ID" value="XM_015553882.1"/>
</dbReference>
<dbReference type="InterPro" id="IPR013121">
    <property type="entry name" value="Fe_red_NAD-bd_6"/>
</dbReference>
<dbReference type="GO" id="GO:0006826">
    <property type="term" value="P:iron ion transport"/>
    <property type="evidence" value="ECO:0007669"/>
    <property type="project" value="TreeGrafter"/>
</dbReference>
<dbReference type="Pfam" id="PF08030">
    <property type="entry name" value="NAD_binding_6"/>
    <property type="match status" value="1"/>
</dbReference>
<evidence type="ECO:0000256" key="3">
    <source>
        <dbReference type="ARBA" id="ARBA00022448"/>
    </source>
</evidence>
<feature type="transmembrane region" description="Helical" evidence="10">
    <location>
        <begin position="250"/>
        <end position="268"/>
    </location>
</feature>
<evidence type="ECO:0000256" key="6">
    <source>
        <dbReference type="ARBA" id="ARBA00022989"/>
    </source>
</evidence>
<keyword evidence="4 10" id="KW-0812">Transmembrane</keyword>
<evidence type="ECO:0000313" key="12">
    <source>
        <dbReference type="EMBL" id="KNG82843.1"/>
    </source>
</evidence>
<dbReference type="GeneID" id="26810430"/>
<keyword evidence="6 10" id="KW-1133">Transmembrane helix</keyword>
<dbReference type="PANTHER" id="PTHR32361">
    <property type="entry name" value="FERRIC/CUPRIC REDUCTASE TRANSMEMBRANE COMPONENT"/>
    <property type="match status" value="1"/>
</dbReference>
<evidence type="ECO:0000256" key="9">
    <source>
        <dbReference type="ARBA" id="ARBA00023136"/>
    </source>
</evidence>
<feature type="transmembrane region" description="Helical" evidence="10">
    <location>
        <begin position="183"/>
        <end position="202"/>
    </location>
</feature>
<keyword evidence="13" id="KW-1185">Reference proteome</keyword>
<dbReference type="Pfam" id="PF01794">
    <property type="entry name" value="Ferric_reduct"/>
    <property type="match status" value="1"/>
</dbReference>
<keyword evidence="3" id="KW-0813">Transport</keyword>
<dbReference type="InterPro" id="IPR013112">
    <property type="entry name" value="FAD-bd_8"/>
</dbReference>
<evidence type="ECO:0000256" key="5">
    <source>
        <dbReference type="ARBA" id="ARBA00022982"/>
    </source>
</evidence>
<feature type="domain" description="FAD-binding FR-type" evidence="11">
    <location>
        <begin position="193"/>
        <end position="392"/>
    </location>
</feature>
<dbReference type="AlphaFoldDB" id="A0A0L1IUJ4"/>
<reference evidence="12 13" key="1">
    <citation type="submission" date="2014-06" db="EMBL/GenBank/DDBJ databases">
        <title>The Genome of the Aflatoxigenic Filamentous Fungus Aspergillus nomius.</title>
        <authorList>
            <person name="Moore M.G."/>
            <person name="Shannon B.M."/>
            <person name="Brian M.M."/>
        </authorList>
    </citation>
    <scope>NUCLEOTIDE SEQUENCE [LARGE SCALE GENOMIC DNA]</scope>
    <source>
        <strain evidence="12 13">NRRL 13137</strain>
    </source>
</reference>
<gene>
    <name evidence="12" type="ORF">ANOM_008626</name>
</gene>
<evidence type="ECO:0000256" key="7">
    <source>
        <dbReference type="ARBA" id="ARBA00023002"/>
    </source>
</evidence>
<feature type="transmembrane region" description="Helical" evidence="10">
    <location>
        <begin position="274"/>
        <end position="294"/>
    </location>
</feature>
<dbReference type="CDD" id="cd06186">
    <property type="entry name" value="NOX_Duox_like_FAD_NADP"/>
    <property type="match status" value="1"/>
</dbReference>
<dbReference type="OrthoDB" id="4494341at2759"/>
<dbReference type="Proteomes" id="UP000037505">
    <property type="component" value="Unassembled WGS sequence"/>
</dbReference>
<dbReference type="PROSITE" id="PS51384">
    <property type="entry name" value="FAD_FR"/>
    <property type="match status" value="1"/>
</dbReference>
<evidence type="ECO:0000256" key="8">
    <source>
        <dbReference type="ARBA" id="ARBA00023065"/>
    </source>
</evidence>
<dbReference type="Pfam" id="PF08022">
    <property type="entry name" value="FAD_binding_8"/>
    <property type="match status" value="1"/>
</dbReference>
<dbReference type="InterPro" id="IPR051410">
    <property type="entry name" value="Ferric/Cupric_Reductase"/>
</dbReference>
<dbReference type="InterPro" id="IPR013130">
    <property type="entry name" value="Fe3_Rdtase_TM_dom"/>
</dbReference>
<proteinExistence type="inferred from homology"/>
<feature type="transmembrane region" description="Helical" evidence="10">
    <location>
        <begin position="24"/>
        <end position="45"/>
    </location>
</feature>
<dbReference type="GO" id="GO:0015677">
    <property type="term" value="P:copper ion import"/>
    <property type="evidence" value="ECO:0007669"/>
    <property type="project" value="TreeGrafter"/>
</dbReference>
<evidence type="ECO:0000313" key="13">
    <source>
        <dbReference type="Proteomes" id="UP000037505"/>
    </source>
</evidence>
<dbReference type="SFLD" id="SFLDS00052">
    <property type="entry name" value="Ferric_Reductase_Domain"/>
    <property type="match status" value="2"/>
</dbReference>
<evidence type="ECO:0000256" key="1">
    <source>
        <dbReference type="ARBA" id="ARBA00004141"/>
    </source>
</evidence>
<evidence type="ECO:0000256" key="4">
    <source>
        <dbReference type="ARBA" id="ARBA00022692"/>
    </source>
</evidence>
<keyword evidence="9 10" id="KW-0472">Membrane</keyword>
<name>A0A0L1IUJ4_ASPN3</name>
<feature type="transmembrane region" description="Helical" evidence="10">
    <location>
        <begin position="214"/>
        <end position="238"/>
    </location>
</feature>
<dbReference type="GO" id="GO:0006879">
    <property type="term" value="P:intracellular iron ion homeostasis"/>
    <property type="evidence" value="ECO:0007669"/>
    <property type="project" value="TreeGrafter"/>
</dbReference>
<dbReference type="STRING" id="1509407.A0A0L1IUJ4"/>
<dbReference type="GO" id="GO:0000293">
    <property type="term" value="F:ferric-chelate reductase activity"/>
    <property type="evidence" value="ECO:0007669"/>
    <property type="project" value="UniProtKB-ARBA"/>
</dbReference>
<keyword evidence="5" id="KW-0249">Electron transport</keyword>